<gene>
    <name evidence="3" type="ORF">Kpho02_71320</name>
</gene>
<evidence type="ECO:0000313" key="4">
    <source>
        <dbReference type="Proteomes" id="UP001165041"/>
    </source>
</evidence>
<dbReference type="Proteomes" id="UP001165041">
    <property type="component" value="Unassembled WGS sequence"/>
</dbReference>
<evidence type="ECO:0000256" key="2">
    <source>
        <dbReference type="SAM" id="SignalP"/>
    </source>
</evidence>
<dbReference type="EMBL" id="BSSA01000040">
    <property type="protein sequence ID" value="GLW74835.1"/>
    <property type="molecule type" value="Genomic_DNA"/>
</dbReference>
<dbReference type="RefSeq" id="WP_285740396.1">
    <property type="nucleotide sequence ID" value="NZ_BSSA01000040.1"/>
</dbReference>
<evidence type="ECO:0000313" key="3">
    <source>
        <dbReference type="EMBL" id="GLW74835.1"/>
    </source>
</evidence>
<feature type="signal peptide" evidence="2">
    <location>
        <begin position="1"/>
        <end position="28"/>
    </location>
</feature>
<accession>A0A9W6QCW8</accession>
<proteinExistence type="predicted"/>
<comment type="caution">
    <text evidence="3">The sequence shown here is derived from an EMBL/GenBank/DDBJ whole genome shotgun (WGS) entry which is preliminary data.</text>
</comment>
<organism evidence="3 4">
    <name type="scientific">Kitasatospora phosalacinea</name>
    <dbReference type="NCBI Taxonomy" id="2065"/>
    <lineage>
        <taxon>Bacteria</taxon>
        <taxon>Bacillati</taxon>
        <taxon>Actinomycetota</taxon>
        <taxon>Actinomycetes</taxon>
        <taxon>Kitasatosporales</taxon>
        <taxon>Streptomycetaceae</taxon>
        <taxon>Kitasatospora</taxon>
    </lineage>
</organism>
<evidence type="ECO:0000256" key="1">
    <source>
        <dbReference type="SAM" id="MobiDB-lite"/>
    </source>
</evidence>
<sequence length="74" mass="7056">MTPLHRRAAAAAAALAVAAVLTAASARAYSSPADRTVTTGPRAHTTATDPEPAGRPAHGAATVAAATVAAVAVG</sequence>
<keyword evidence="2" id="KW-0732">Signal</keyword>
<dbReference type="AlphaFoldDB" id="A0A9W6QCW8"/>
<feature type="region of interest" description="Disordered" evidence="1">
    <location>
        <begin position="28"/>
        <end position="60"/>
    </location>
</feature>
<feature type="chain" id="PRO_5040877346" evidence="2">
    <location>
        <begin position="29"/>
        <end position="74"/>
    </location>
</feature>
<reference evidence="3" key="1">
    <citation type="submission" date="2023-02" db="EMBL/GenBank/DDBJ databases">
        <title>Kitasatospora phosalacinea NBRC 14627.</title>
        <authorList>
            <person name="Ichikawa N."/>
            <person name="Sato H."/>
            <person name="Tonouchi N."/>
        </authorList>
    </citation>
    <scope>NUCLEOTIDE SEQUENCE</scope>
    <source>
        <strain evidence="3">NBRC 14627</strain>
    </source>
</reference>
<protein>
    <submittedName>
        <fullName evidence="3">Uncharacterized protein</fullName>
    </submittedName>
</protein>
<name>A0A9W6QCW8_9ACTN</name>